<evidence type="ECO:0000313" key="2">
    <source>
        <dbReference type="Proteomes" id="UP000821845"/>
    </source>
</evidence>
<keyword evidence="2" id="KW-1185">Reference proteome</keyword>
<comment type="caution">
    <text evidence="1">The sequence shown here is derived from an EMBL/GenBank/DDBJ whole genome shotgun (WGS) entry which is preliminary data.</text>
</comment>
<dbReference type="Proteomes" id="UP000821845">
    <property type="component" value="Chromosome 9"/>
</dbReference>
<proteinExistence type="predicted"/>
<gene>
    <name evidence="1" type="ORF">HPB50_005039</name>
</gene>
<dbReference type="EMBL" id="CM023489">
    <property type="protein sequence ID" value="KAH6921812.1"/>
    <property type="molecule type" value="Genomic_DNA"/>
</dbReference>
<reference evidence="1" key="1">
    <citation type="submission" date="2020-05" db="EMBL/GenBank/DDBJ databases">
        <title>Large-scale comparative analyses of tick genomes elucidate their genetic diversity and vector capacities.</title>
        <authorList>
            <person name="Jia N."/>
            <person name="Wang J."/>
            <person name="Shi W."/>
            <person name="Du L."/>
            <person name="Sun Y."/>
            <person name="Zhan W."/>
            <person name="Jiang J."/>
            <person name="Wang Q."/>
            <person name="Zhang B."/>
            <person name="Ji P."/>
            <person name="Sakyi L.B."/>
            <person name="Cui X."/>
            <person name="Yuan T."/>
            <person name="Jiang B."/>
            <person name="Yang W."/>
            <person name="Lam T.T.-Y."/>
            <person name="Chang Q."/>
            <person name="Ding S."/>
            <person name="Wang X."/>
            <person name="Zhu J."/>
            <person name="Ruan X."/>
            <person name="Zhao L."/>
            <person name="Wei J."/>
            <person name="Que T."/>
            <person name="Du C."/>
            <person name="Cheng J."/>
            <person name="Dai P."/>
            <person name="Han X."/>
            <person name="Huang E."/>
            <person name="Gao Y."/>
            <person name="Liu J."/>
            <person name="Shao H."/>
            <person name="Ye R."/>
            <person name="Li L."/>
            <person name="Wei W."/>
            <person name="Wang X."/>
            <person name="Wang C."/>
            <person name="Yang T."/>
            <person name="Huo Q."/>
            <person name="Li W."/>
            <person name="Guo W."/>
            <person name="Chen H."/>
            <person name="Zhou L."/>
            <person name="Ni X."/>
            <person name="Tian J."/>
            <person name="Zhou Y."/>
            <person name="Sheng Y."/>
            <person name="Liu T."/>
            <person name="Pan Y."/>
            <person name="Xia L."/>
            <person name="Li J."/>
            <person name="Zhao F."/>
            <person name="Cao W."/>
        </authorList>
    </citation>
    <scope>NUCLEOTIDE SEQUENCE</scope>
    <source>
        <strain evidence="1">Hyas-2018</strain>
    </source>
</reference>
<sequence>MFMINTSYISETQIPLKDGEDSSGPCGTSVDCDPDKPFREPNGTCNNLAHPTWGSAGSCLRRERSWRFEHALAL</sequence>
<evidence type="ECO:0000313" key="1">
    <source>
        <dbReference type="EMBL" id="KAH6921812.1"/>
    </source>
</evidence>
<protein>
    <submittedName>
        <fullName evidence="1">Uncharacterized protein</fullName>
    </submittedName>
</protein>
<accession>A0ACB7RGX8</accession>
<name>A0ACB7RGX8_HYAAI</name>
<organism evidence="1 2">
    <name type="scientific">Hyalomma asiaticum</name>
    <name type="common">Tick</name>
    <dbReference type="NCBI Taxonomy" id="266040"/>
    <lineage>
        <taxon>Eukaryota</taxon>
        <taxon>Metazoa</taxon>
        <taxon>Ecdysozoa</taxon>
        <taxon>Arthropoda</taxon>
        <taxon>Chelicerata</taxon>
        <taxon>Arachnida</taxon>
        <taxon>Acari</taxon>
        <taxon>Parasitiformes</taxon>
        <taxon>Ixodida</taxon>
        <taxon>Ixodoidea</taxon>
        <taxon>Ixodidae</taxon>
        <taxon>Hyalomminae</taxon>
        <taxon>Hyalomma</taxon>
    </lineage>
</organism>